<keyword evidence="10" id="KW-1185">Reference proteome</keyword>
<dbReference type="PANTHER" id="PTHR30511">
    <property type="entry name" value="ALANINE RACEMASE"/>
    <property type="match status" value="1"/>
</dbReference>
<evidence type="ECO:0000256" key="7">
    <source>
        <dbReference type="ARBA" id="ARBA00037912"/>
    </source>
</evidence>
<dbReference type="GO" id="GO:0008784">
    <property type="term" value="F:alanine racemase activity"/>
    <property type="evidence" value="ECO:0007669"/>
    <property type="project" value="UniProtKB-EC"/>
</dbReference>
<evidence type="ECO:0000256" key="3">
    <source>
        <dbReference type="ARBA" id="ARBA00007880"/>
    </source>
</evidence>
<dbReference type="PANTHER" id="PTHR30511:SF4">
    <property type="entry name" value="ALANINE RACEMASE, BIOSYNTHETIC"/>
    <property type="match status" value="1"/>
</dbReference>
<dbReference type="InterPro" id="IPR000821">
    <property type="entry name" value="Ala_racemase"/>
</dbReference>
<dbReference type="GO" id="GO:0005829">
    <property type="term" value="C:cytosol"/>
    <property type="evidence" value="ECO:0007669"/>
    <property type="project" value="TreeGrafter"/>
</dbReference>
<name>A0A3A1Y2K1_9GAMM</name>
<dbReference type="AlphaFoldDB" id="A0A3A1Y2K1"/>
<evidence type="ECO:0000256" key="6">
    <source>
        <dbReference type="ARBA" id="ARBA00023235"/>
    </source>
</evidence>
<dbReference type="Proteomes" id="UP000266258">
    <property type="component" value="Unassembled WGS sequence"/>
</dbReference>
<keyword evidence="5" id="KW-0663">Pyridoxal phosphate</keyword>
<dbReference type="SUPFAM" id="SSF50621">
    <property type="entry name" value="Alanine racemase C-terminal domain-like"/>
    <property type="match status" value="1"/>
</dbReference>
<comment type="catalytic activity">
    <reaction evidence="1">
        <text>L-alanine = D-alanine</text>
        <dbReference type="Rhea" id="RHEA:20249"/>
        <dbReference type="ChEBI" id="CHEBI:57416"/>
        <dbReference type="ChEBI" id="CHEBI:57972"/>
        <dbReference type="EC" id="5.1.1.1"/>
    </reaction>
</comment>
<dbReference type="NCBIfam" id="TIGR00492">
    <property type="entry name" value="alr"/>
    <property type="match status" value="1"/>
</dbReference>
<dbReference type="InterPro" id="IPR011079">
    <property type="entry name" value="Ala_racemase_C"/>
</dbReference>
<organism evidence="9 10">
    <name type="scientific">Psittacicella melopsittaci</name>
    <dbReference type="NCBI Taxonomy" id="2028576"/>
    <lineage>
        <taxon>Bacteria</taxon>
        <taxon>Pseudomonadati</taxon>
        <taxon>Pseudomonadota</taxon>
        <taxon>Gammaproteobacteria</taxon>
        <taxon>Pasteurellales</taxon>
        <taxon>Psittacicellaceae</taxon>
        <taxon>Psittacicella</taxon>
    </lineage>
</organism>
<dbReference type="Gene3D" id="2.40.37.10">
    <property type="entry name" value="Lyase, Ornithine Decarboxylase, Chain A, domain 1"/>
    <property type="match status" value="1"/>
</dbReference>
<dbReference type="EC" id="5.1.1.1" evidence="4"/>
<evidence type="ECO:0000256" key="5">
    <source>
        <dbReference type="ARBA" id="ARBA00022898"/>
    </source>
</evidence>
<comment type="cofactor">
    <cofactor evidence="2">
        <name>pyridoxal 5'-phosphate</name>
        <dbReference type="ChEBI" id="CHEBI:597326"/>
    </cofactor>
</comment>
<dbReference type="Pfam" id="PF01168">
    <property type="entry name" value="Ala_racemase_N"/>
    <property type="match status" value="1"/>
</dbReference>
<evidence type="ECO:0000313" key="10">
    <source>
        <dbReference type="Proteomes" id="UP000266258"/>
    </source>
</evidence>
<sequence length="339" mass="37794">MKYPKAVINTKTLQHNISLIQDQNPDANIIALVNSNAYGHGIVEIARALENTVSSFATTRLDEAETLRDNGVNSPIIVTQGFINLVELFKIIDLKVQVVISNLAQLELIKQYQEHLSGLKIWLYLNQGGLSPDDLIEAYMSIKTIKAIKSLGLMVDEFNEQAQSVIEAYPFNDIAIMDNKKKYDLDTNAQIWISSGVQLYGLQASDYNVNNLISVMNLETTIVQIHHRKAGDKIGYGSIYTVPKDTYIGVIAMGYGDGYPRNAPTGTPVLVNRRIVPIVGRVSMDMLTVDLGKELIDKVGDKVYIWGDKLKIEDVAAKLGISDYQLTSYLTERVKHEFN</sequence>
<feature type="domain" description="Alanine racemase C-terminal" evidence="8">
    <location>
        <begin position="215"/>
        <end position="339"/>
    </location>
</feature>
<dbReference type="Pfam" id="PF00842">
    <property type="entry name" value="Ala_racemase_C"/>
    <property type="match status" value="1"/>
</dbReference>
<evidence type="ECO:0000256" key="1">
    <source>
        <dbReference type="ARBA" id="ARBA00000316"/>
    </source>
</evidence>
<accession>A0A3A1Y2K1</accession>
<reference evidence="9 10" key="1">
    <citation type="submission" date="2017-08" db="EMBL/GenBank/DDBJ databases">
        <title>Reclassification of Bisgaard taxon 37 and 44.</title>
        <authorList>
            <person name="Christensen H."/>
        </authorList>
    </citation>
    <scope>NUCLEOTIDE SEQUENCE [LARGE SCALE GENOMIC DNA]</scope>
    <source>
        <strain evidence="9 10">B96_4</strain>
    </source>
</reference>
<comment type="pathway">
    <text evidence="7">Amino-acid biosynthesis; D-alanine biosynthesis; D-alanine from L-alanine: step 1/1.</text>
</comment>
<dbReference type="InterPro" id="IPR009006">
    <property type="entry name" value="Ala_racemase/Decarboxylase_C"/>
</dbReference>
<gene>
    <name evidence="9" type="primary">alr</name>
    <name evidence="9" type="ORF">CJP74_06330</name>
</gene>
<dbReference type="InterPro" id="IPR001608">
    <property type="entry name" value="Ala_racemase_N"/>
</dbReference>
<dbReference type="Gene3D" id="3.20.20.10">
    <property type="entry name" value="Alanine racemase"/>
    <property type="match status" value="1"/>
</dbReference>
<dbReference type="SMART" id="SM01005">
    <property type="entry name" value="Ala_racemase_C"/>
    <property type="match status" value="1"/>
</dbReference>
<protein>
    <recommendedName>
        <fullName evidence="4">alanine racemase</fullName>
        <ecNumber evidence="4">5.1.1.1</ecNumber>
    </recommendedName>
</protein>
<dbReference type="PRINTS" id="PR00992">
    <property type="entry name" value="ALARACEMASE"/>
</dbReference>
<evidence type="ECO:0000256" key="2">
    <source>
        <dbReference type="ARBA" id="ARBA00001933"/>
    </source>
</evidence>
<comment type="similarity">
    <text evidence="3">Belongs to the alanine racemase family.</text>
</comment>
<dbReference type="SUPFAM" id="SSF51419">
    <property type="entry name" value="PLP-binding barrel"/>
    <property type="match status" value="1"/>
</dbReference>
<dbReference type="RefSeq" id="WP_119497431.1">
    <property type="nucleotide sequence ID" value="NZ_NRJH01000054.1"/>
</dbReference>
<evidence type="ECO:0000313" key="9">
    <source>
        <dbReference type="EMBL" id="RIY31785.1"/>
    </source>
</evidence>
<dbReference type="EMBL" id="NRJH01000054">
    <property type="protein sequence ID" value="RIY31785.1"/>
    <property type="molecule type" value="Genomic_DNA"/>
</dbReference>
<keyword evidence="6" id="KW-0413">Isomerase</keyword>
<evidence type="ECO:0000256" key="4">
    <source>
        <dbReference type="ARBA" id="ARBA00013089"/>
    </source>
</evidence>
<dbReference type="InterPro" id="IPR029066">
    <property type="entry name" value="PLP-binding_barrel"/>
</dbReference>
<dbReference type="GO" id="GO:0030170">
    <property type="term" value="F:pyridoxal phosphate binding"/>
    <property type="evidence" value="ECO:0007669"/>
    <property type="project" value="TreeGrafter"/>
</dbReference>
<evidence type="ECO:0000259" key="8">
    <source>
        <dbReference type="SMART" id="SM01005"/>
    </source>
</evidence>
<proteinExistence type="inferred from homology"/>
<comment type="caution">
    <text evidence="9">The sequence shown here is derived from an EMBL/GenBank/DDBJ whole genome shotgun (WGS) entry which is preliminary data.</text>
</comment>
<dbReference type="OrthoDB" id="9813814at2"/>
<dbReference type="GO" id="GO:0030632">
    <property type="term" value="P:D-alanine biosynthetic process"/>
    <property type="evidence" value="ECO:0007669"/>
    <property type="project" value="TreeGrafter"/>
</dbReference>